<reference evidence="2 3" key="1">
    <citation type="submission" date="2017-03" db="EMBL/GenBank/DDBJ databases">
        <title>Complete genome sequence of Candidatus 'Thiodictyon syntrophicum' sp. nov. strain Cad16T, a photolithoautotroph purple sulfur bacterium isolated from an alpine meromictic lake.</title>
        <authorList>
            <person name="Luedin S.M."/>
            <person name="Pothier J.F."/>
            <person name="Danza F."/>
            <person name="Storelli N."/>
            <person name="Wittwer M."/>
            <person name="Tonolla M."/>
        </authorList>
    </citation>
    <scope>NUCLEOTIDE SEQUENCE [LARGE SCALE GENOMIC DNA]</scope>
    <source>
        <strain evidence="2 3">Cad16T</strain>
    </source>
</reference>
<name>A0A2K8U203_9GAMM</name>
<evidence type="ECO:0000313" key="3">
    <source>
        <dbReference type="Proteomes" id="UP000232638"/>
    </source>
</evidence>
<dbReference type="InterPro" id="IPR000157">
    <property type="entry name" value="TIR_dom"/>
</dbReference>
<organism evidence="2 3">
    <name type="scientific">Candidatus Thiodictyon syntrophicum</name>
    <dbReference type="NCBI Taxonomy" id="1166950"/>
    <lineage>
        <taxon>Bacteria</taxon>
        <taxon>Pseudomonadati</taxon>
        <taxon>Pseudomonadota</taxon>
        <taxon>Gammaproteobacteria</taxon>
        <taxon>Chromatiales</taxon>
        <taxon>Chromatiaceae</taxon>
        <taxon>Thiodictyon</taxon>
    </lineage>
</organism>
<dbReference type="KEGG" id="tsy:THSYN_00605"/>
<gene>
    <name evidence="2" type="ORF">THSYN_00605</name>
</gene>
<protein>
    <recommendedName>
        <fullName evidence="1">TIR domain-containing protein</fullName>
    </recommendedName>
</protein>
<sequence>MRQPSGSWSAQRTLRRPRRVYSGPNQPRRPAVTVELTYFVSYAHADQAPTGRLLDLLAPRLAIARGYRFRHWIDDRIAVGERWTDAIGAVLAGCDFGLLLLSPSFLASGFIRREELPTFIERISNPGGGAGSEAETRIRKPLVPVMLKPIPLDGSADLAGLDQLQLFRDRERRAFTETRGHTADAFADQLVAAMLTKLRRIWPQDTP</sequence>
<dbReference type="Gene3D" id="3.40.50.10140">
    <property type="entry name" value="Toll/interleukin-1 receptor homology (TIR) domain"/>
    <property type="match status" value="1"/>
</dbReference>
<dbReference type="Pfam" id="PF13676">
    <property type="entry name" value="TIR_2"/>
    <property type="match status" value="1"/>
</dbReference>
<proteinExistence type="predicted"/>
<keyword evidence="3" id="KW-1185">Reference proteome</keyword>
<dbReference type="EMBL" id="CP020370">
    <property type="protein sequence ID" value="AUB79606.1"/>
    <property type="molecule type" value="Genomic_DNA"/>
</dbReference>
<feature type="domain" description="TIR" evidence="1">
    <location>
        <begin position="39"/>
        <end position="174"/>
    </location>
</feature>
<evidence type="ECO:0000259" key="1">
    <source>
        <dbReference type="Pfam" id="PF13676"/>
    </source>
</evidence>
<dbReference type="AlphaFoldDB" id="A0A2K8U203"/>
<evidence type="ECO:0000313" key="2">
    <source>
        <dbReference type="EMBL" id="AUB79606.1"/>
    </source>
</evidence>
<dbReference type="SUPFAM" id="SSF52200">
    <property type="entry name" value="Toll/Interleukin receptor TIR domain"/>
    <property type="match status" value="1"/>
</dbReference>
<dbReference type="InterPro" id="IPR035897">
    <property type="entry name" value="Toll_tir_struct_dom_sf"/>
</dbReference>
<dbReference type="GO" id="GO:0007165">
    <property type="term" value="P:signal transduction"/>
    <property type="evidence" value="ECO:0007669"/>
    <property type="project" value="InterPro"/>
</dbReference>
<dbReference type="Proteomes" id="UP000232638">
    <property type="component" value="Chromosome"/>
</dbReference>
<accession>A0A2K8U203</accession>